<protein>
    <recommendedName>
        <fullName evidence="2">DUF8128 domain-containing protein</fullName>
    </recommendedName>
</protein>
<dbReference type="Pfam" id="PF26449">
    <property type="entry name" value="DUF8128"/>
    <property type="match status" value="1"/>
</dbReference>
<dbReference type="SUPFAM" id="SSF52540">
    <property type="entry name" value="P-loop containing nucleoside triphosphate hydrolases"/>
    <property type="match status" value="1"/>
</dbReference>
<feature type="domain" description="DUF8128" evidence="2">
    <location>
        <begin position="22"/>
        <end position="321"/>
    </location>
</feature>
<dbReference type="Gene3D" id="3.40.50.300">
    <property type="entry name" value="P-loop containing nucleotide triphosphate hydrolases"/>
    <property type="match status" value="2"/>
</dbReference>
<sequence>MEKVILEISVDRNNDKWVYIAEQILNIFHNTLEVKKGFFGYRKITCPEFSFEIANIKWAIHFFFIINKEYKDLLENQLYAHYPNVEINEVKDYLNTEKTNFVWNLKLLNDYYFPIKTFADFKEDIDPFSSITSALNKWSWKSSSFIQINFSPIPDEDWKNENKLKILSSKYPKYIKKILLSDYYKFLKILTLPFFYFFKWIWFLVPPDKKHKDSKISKEKEIENQIISKKLAGFWYSTSVNIWVETDSELEAKVNIKEIVTALNFFSISWQNWLVLDVIKKNDQNIFWRNAYSEKLILNSSELAGFVHLPTLYVQTPWINWITTKSLEPPQNLPILEENKDISPIWVTNFRWVKHNFWIVPIDRARHVYIIWKTWMGKSTILENMIYDDICQWKWVALIDPHWDLADTIISNIPKNRTNDVILFDPSDYKYPIAFNMFENVAKELRPLVAAWVMWIFKKMWIDSWGPRLEHILRNCILTLLEIPDATIMSIPLMLTNKSYRLKIISKIEDPIIQRFWEQEFEVLEPKQMIEAVSPILNKVGQFLSNPILRNVLWQPKNSFSLRWIMDNKKILIVNLSKWKIWEDSMTLLWSMMVTKFQIDAMWRADIPEEKRKDFYLYVDEFQNFATDSFATILSEARKYKLNLVMANQYIGQMSDGVRWAVFWNVWSMISFQVWQEDAVKLSSTIWDDNTITATDLMNLRKYDIYTKLLINWMPSRVFSATTFPPIKSKSTIDEQRNNTVLKVSREKYAKPVDFVEKKIIDFNKKIIEEEKKYKASVEAFKEKMKEEKKKKAEAERIGK</sequence>
<gene>
    <name evidence="3" type="ORF">ACD_4C00233G0008</name>
</gene>
<reference evidence="3" key="1">
    <citation type="journal article" date="2012" name="Science">
        <title>Fermentation, hydrogen, and sulfur metabolism in multiple uncultivated bacterial phyla.</title>
        <authorList>
            <person name="Wrighton K.C."/>
            <person name="Thomas B.C."/>
            <person name="Sharon I."/>
            <person name="Miller C.S."/>
            <person name="Castelle C.J."/>
            <person name="VerBerkmoes N.C."/>
            <person name="Wilkins M.J."/>
            <person name="Hettich R.L."/>
            <person name="Lipton M.S."/>
            <person name="Williams K.H."/>
            <person name="Long P.E."/>
            <person name="Banfield J.F."/>
        </authorList>
    </citation>
    <scope>NUCLEOTIDE SEQUENCE [LARGE SCALE GENOMIC DNA]</scope>
</reference>
<evidence type="ECO:0000259" key="2">
    <source>
        <dbReference type="Pfam" id="PF26449"/>
    </source>
</evidence>
<keyword evidence="1" id="KW-0175">Coiled coil</keyword>
<feature type="coiled-coil region" evidence="1">
    <location>
        <begin position="771"/>
        <end position="798"/>
    </location>
</feature>
<comment type="caution">
    <text evidence="3">The sequence shown here is derived from an EMBL/GenBank/DDBJ whole genome shotgun (WGS) entry which is preliminary data.</text>
</comment>
<dbReference type="InterPro" id="IPR058441">
    <property type="entry name" value="DUF8128"/>
</dbReference>
<dbReference type="InterPro" id="IPR027417">
    <property type="entry name" value="P-loop_NTPase"/>
</dbReference>
<proteinExistence type="predicted"/>
<dbReference type="AlphaFoldDB" id="K2FXL1"/>
<evidence type="ECO:0000313" key="3">
    <source>
        <dbReference type="EMBL" id="EKE26607.1"/>
    </source>
</evidence>
<dbReference type="EMBL" id="AMFJ01000749">
    <property type="protein sequence ID" value="EKE26607.1"/>
    <property type="molecule type" value="Genomic_DNA"/>
</dbReference>
<evidence type="ECO:0000256" key="1">
    <source>
        <dbReference type="SAM" id="Coils"/>
    </source>
</evidence>
<organism evidence="3">
    <name type="scientific">uncultured bacterium</name>
    <name type="common">gcode 4</name>
    <dbReference type="NCBI Taxonomy" id="1234023"/>
    <lineage>
        <taxon>Bacteria</taxon>
        <taxon>environmental samples</taxon>
    </lineage>
</organism>
<accession>K2FXL1</accession>
<name>K2FXL1_9BACT</name>